<name>A0A3G7U3K8_9PSED</name>
<proteinExistence type="predicted"/>
<sequence length="171" mass="19241">MFNLNEATISDSDIAEGQQLSNSGFAKGVLFPRARVNNFNIQLRSFTHYPYQDNGYIVVNYGPADLAQDPYRKTLSFAFSDTLTYGRYYFNDNSDILALSYREIYDFGAPSMSAVKNGAGYIDLLFDLEEGFLMAKFTKLEFQQPCAVSPFQMDAFLHADNLEVAPLSKPS</sequence>
<accession>A0A3G7U3K8</accession>
<dbReference type="EMBL" id="CP027754">
    <property type="protein sequence ID" value="AZE53248.1"/>
    <property type="molecule type" value="Genomic_DNA"/>
</dbReference>
<dbReference type="Proteomes" id="UP000268696">
    <property type="component" value="Chromosome"/>
</dbReference>
<protein>
    <submittedName>
        <fullName evidence="1">Uncharacterized protein</fullName>
    </submittedName>
</protein>
<organism evidence="1 2">
    <name type="scientific">Pseudomonas synxantha</name>
    <dbReference type="NCBI Taxonomy" id="47883"/>
    <lineage>
        <taxon>Bacteria</taxon>
        <taxon>Pseudomonadati</taxon>
        <taxon>Pseudomonadota</taxon>
        <taxon>Gammaproteobacteria</taxon>
        <taxon>Pseudomonadales</taxon>
        <taxon>Pseudomonadaceae</taxon>
        <taxon>Pseudomonas</taxon>
    </lineage>
</organism>
<gene>
    <name evidence="1" type="ORF">C4K03_1077</name>
</gene>
<evidence type="ECO:0000313" key="1">
    <source>
        <dbReference type="EMBL" id="AZE53248.1"/>
    </source>
</evidence>
<reference evidence="1 2" key="1">
    <citation type="submission" date="2018-03" db="EMBL/GenBank/DDBJ databases">
        <title>Diversity of phytobeneficial traits revealed by whole-genome analysis of worldwide-isolated phenazine-producing Pseudomonas spp.</title>
        <authorList>
            <person name="Biessy A."/>
            <person name="Novinscak A."/>
            <person name="Blom J."/>
            <person name="Leger G."/>
            <person name="Thomashow L.S."/>
            <person name="Cazorla F.M."/>
            <person name="Josic D."/>
            <person name="Filion M."/>
        </authorList>
    </citation>
    <scope>NUCLEOTIDE SEQUENCE [LARGE SCALE GENOMIC DNA]</scope>
    <source>
        <strain evidence="1 2">30B</strain>
    </source>
</reference>
<evidence type="ECO:0000313" key="2">
    <source>
        <dbReference type="Proteomes" id="UP000268696"/>
    </source>
</evidence>
<dbReference type="RefSeq" id="WP_124376404.1">
    <property type="nucleotide sequence ID" value="NZ_CP027754.1"/>
</dbReference>
<dbReference type="AlphaFoldDB" id="A0A3G7U3K8"/>